<dbReference type="InterPro" id="IPR043428">
    <property type="entry name" value="LivM-like"/>
</dbReference>
<organism evidence="7 8">
    <name type="scientific">Desulfomarina profundi</name>
    <dbReference type="NCBI Taxonomy" id="2772557"/>
    <lineage>
        <taxon>Bacteria</taxon>
        <taxon>Pseudomonadati</taxon>
        <taxon>Thermodesulfobacteriota</taxon>
        <taxon>Desulfobulbia</taxon>
        <taxon>Desulfobulbales</taxon>
        <taxon>Desulfobulbaceae</taxon>
        <taxon>Desulfomarina</taxon>
    </lineage>
</organism>
<feature type="transmembrane region" description="Helical" evidence="6">
    <location>
        <begin position="54"/>
        <end position="78"/>
    </location>
</feature>
<dbReference type="KEGG" id="dbk:DGMP_17360"/>
<dbReference type="EMBL" id="AP024086">
    <property type="protein sequence ID" value="BCL61043.1"/>
    <property type="molecule type" value="Genomic_DNA"/>
</dbReference>
<dbReference type="CDD" id="cd06581">
    <property type="entry name" value="TM_PBP1_LivM_like"/>
    <property type="match status" value="1"/>
</dbReference>
<name>A0A8D5FL75_9BACT</name>
<dbReference type="Pfam" id="PF02653">
    <property type="entry name" value="BPD_transp_2"/>
    <property type="match status" value="1"/>
</dbReference>
<dbReference type="GO" id="GO:0015658">
    <property type="term" value="F:branched-chain amino acid transmembrane transporter activity"/>
    <property type="evidence" value="ECO:0007669"/>
    <property type="project" value="InterPro"/>
</dbReference>
<keyword evidence="5 6" id="KW-0472">Membrane</keyword>
<dbReference type="AlphaFoldDB" id="A0A8D5FL75"/>
<evidence type="ECO:0000256" key="1">
    <source>
        <dbReference type="ARBA" id="ARBA00004651"/>
    </source>
</evidence>
<keyword evidence="4 6" id="KW-1133">Transmembrane helix</keyword>
<dbReference type="PANTHER" id="PTHR30482">
    <property type="entry name" value="HIGH-AFFINITY BRANCHED-CHAIN AMINO ACID TRANSPORT SYSTEM PERMEASE"/>
    <property type="match status" value="1"/>
</dbReference>
<evidence type="ECO:0000256" key="4">
    <source>
        <dbReference type="ARBA" id="ARBA00022989"/>
    </source>
</evidence>
<dbReference type="PANTHER" id="PTHR30482:SF10">
    <property type="entry name" value="HIGH-AFFINITY BRANCHED-CHAIN AMINO ACID TRANSPORT PROTEIN BRAE"/>
    <property type="match status" value="1"/>
</dbReference>
<proteinExistence type="predicted"/>
<sequence>MEYEISLLTIMGIAIIGALSLNLIVGFCGQISLGHGAFIGTGAYTSALLTGAGISFWIALPAGMFLAGILGIIVGFASLRVRDDFLAITTMGVVFLFLGIVRKQDFLGGEMGIAMIPDPGLGKLGYMIFVLSLALALALFSLYLKRSWMGFAFDAIADDEDTAGLVGINSARYKLIAFGLGTCFAGLSGVLYAHNVRFIDPESFGFVESITVLSMVVIGGTGSVWGVTVAAAILSIFPMWFQFIDDYKLLVYGGLLCTIMLFSPDGLSGIAGRIFSKAGRRKTDASG</sequence>
<dbReference type="Proteomes" id="UP000826725">
    <property type="component" value="Chromosome"/>
</dbReference>
<feature type="transmembrane region" description="Helical" evidence="6">
    <location>
        <begin position="7"/>
        <end position="34"/>
    </location>
</feature>
<feature type="transmembrane region" description="Helical" evidence="6">
    <location>
        <begin position="249"/>
        <end position="271"/>
    </location>
</feature>
<reference evidence="7" key="1">
    <citation type="submission" date="2020-09" db="EMBL/GenBank/DDBJ databases">
        <title>Desulfogranum mesoprofundum gen. nov., sp. nov., a novel mesophilic, sulfate-reducing chemolithoautotroph isolated from a deep-sea hydrothermal vent chimney in the Suiyo Seamount.</title>
        <authorList>
            <person name="Hashimoto Y."/>
            <person name="Nakagawa S."/>
        </authorList>
    </citation>
    <scope>NUCLEOTIDE SEQUENCE</scope>
    <source>
        <strain evidence="7">KT2</strain>
    </source>
</reference>
<feature type="transmembrane region" description="Helical" evidence="6">
    <location>
        <begin position="124"/>
        <end position="144"/>
    </location>
</feature>
<feature type="transmembrane region" description="Helical" evidence="6">
    <location>
        <begin position="175"/>
        <end position="193"/>
    </location>
</feature>
<dbReference type="InterPro" id="IPR001851">
    <property type="entry name" value="ABC_transp_permease"/>
</dbReference>
<evidence type="ECO:0000256" key="6">
    <source>
        <dbReference type="SAM" id="Phobius"/>
    </source>
</evidence>
<dbReference type="GO" id="GO:0005886">
    <property type="term" value="C:plasma membrane"/>
    <property type="evidence" value="ECO:0007669"/>
    <property type="project" value="UniProtKB-SubCell"/>
</dbReference>
<keyword evidence="8" id="KW-1185">Reference proteome</keyword>
<evidence type="ECO:0000256" key="5">
    <source>
        <dbReference type="ARBA" id="ARBA00023136"/>
    </source>
</evidence>
<accession>A0A8D5FL75</accession>
<evidence type="ECO:0000256" key="3">
    <source>
        <dbReference type="ARBA" id="ARBA00022692"/>
    </source>
</evidence>
<comment type="subcellular location">
    <subcellularLocation>
        <location evidence="1">Cell membrane</location>
        <topology evidence="1">Multi-pass membrane protein</topology>
    </subcellularLocation>
</comment>
<evidence type="ECO:0000313" key="8">
    <source>
        <dbReference type="Proteomes" id="UP000826725"/>
    </source>
</evidence>
<dbReference type="RefSeq" id="WP_228857109.1">
    <property type="nucleotide sequence ID" value="NZ_AP024086.1"/>
</dbReference>
<feature type="transmembrane region" description="Helical" evidence="6">
    <location>
        <begin position="213"/>
        <end position="237"/>
    </location>
</feature>
<evidence type="ECO:0000313" key="7">
    <source>
        <dbReference type="EMBL" id="BCL61043.1"/>
    </source>
</evidence>
<gene>
    <name evidence="7" type="ORF">DGMP_17360</name>
</gene>
<keyword evidence="3 6" id="KW-0812">Transmembrane</keyword>
<evidence type="ECO:0000256" key="2">
    <source>
        <dbReference type="ARBA" id="ARBA00022475"/>
    </source>
</evidence>
<protein>
    <submittedName>
        <fullName evidence="7">Branched-chain amino acid ABC transporter permease</fullName>
    </submittedName>
</protein>
<keyword evidence="2" id="KW-1003">Cell membrane</keyword>
<feature type="transmembrane region" description="Helical" evidence="6">
    <location>
        <begin position="85"/>
        <end position="104"/>
    </location>
</feature>